<protein>
    <submittedName>
        <fullName evidence="7">TetR DNA-binding transcription regulator</fullName>
    </submittedName>
</protein>
<dbReference type="GO" id="GO:0000976">
    <property type="term" value="F:transcription cis-regulatory region binding"/>
    <property type="evidence" value="ECO:0007669"/>
    <property type="project" value="TreeGrafter"/>
</dbReference>
<evidence type="ECO:0000313" key="7">
    <source>
        <dbReference type="EMBL" id="AEK36146.1"/>
    </source>
</evidence>
<evidence type="ECO:0000256" key="3">
    <source>
        <dbReference type="ARBA" id="ARBA00023163"/>
    </source>
</evidence>
<dbReference type="Gene3D" id="1.10.10.60">
    <property type="entry name" value="Homeodomain-like"/>
    <property type="match status" value="1"/>
</dbReference>
<organism evidence="7 8">
    <name type="scientific">Corynebacterium variabile (strain DSM 44702 / CIP 107183 / JCM 12073 / NCIMB 30131)</name>
    <name type="common">Corynebacterium mooreparkense</name>
    <dbReference type="NCBI Taxonomy" id="858619"/>
    <lineage>
        <taxon>Bacteria</taxon>
        <taxon>Bacillati</taxon>
        <taxon>Actinomycetota</taxon>
        <taxon>Actinomycetes</taxon>
        <taxon>Mycobacteriales</taxon>
        <taxon>Corynebacteriaceae</taxon>
        <taxon>Corynebacterium</taxon>
    </lineage>
</organism>
<dbReference type="InterPro" id="IPR050109">
    <property type="entry name" value="HTH-type_TetR-like_transc_reg"/>
</dbReference>
<dbReference type="Gene3D" id="1.10.357.10">
    <property type="entry name" value="Tetracycline Repressor, domain 2"/>
    <property type="match status" value="1"/>
</dbReference>
<evidence type="ECO:0000256" key="1">
    <source>
        <dbReference type="ARBA" id="ARBA00023015"/>
    </source>
</evidence>
<sequence length="200" mass="21828">MSETSGNPVPGRARRRRSAAEVTDAIHRVTLSELRDHGFDAVTFDRVARLAQMSKATVYRRYRSPAHLIAETLAAHASHLTLEPTGSLRGDLLQIMELAVDTIDSFGIDVYRRLIGYRDESIEALLRESGAGAAYSLIGDAVGEAQRRGEIGPLGVPEKTRHVPVEVLHSRILLTGRQDAMAADIVDHVALPLFRAVSGQ</sequence>
<dbReference type="InterPro" id="IPR036271">
    <property type="entry name" value="Tet_transcr_reg_TetR-rel_C_sf"/>
</dbReference>
<dbReference type="Pfam" id="PF00440">
    <property type="entry name" value="TetR_N"/>
    <property type="match status" value="1"/>
</dbReference>
<dbReference type="RefSeq" id="WP_014009334.1">
    <property type="nucleotide sequence ID" value="NC_015859.1"/>
</dbReference>
<dbReference type="InterPro" id="IPR009057">
    <property type="entry name" value="Homeodomain-like_sf"/>
</dbReference>
<feature type="region of interest" description="Disordered" evidence="5">
    <location>
        <begin position="1"/>
        <end position="20"/>
    </location>
</feature>
<dbReference type="EMBL" id="CP002917">
    <property type="protein sequence ID" value="AEK36146.1"/>
    <property type="molecule type" value="Genomic_DNA"/>
</dbReference>
<evidence type="ECO:0000256" key="2">
    <source>
        <dbReference type="ARBA" id="ARBA00023125"/>
    </source>
</evidence>
<accession>G0HB21</accession>
<dbReference type="GO" id="GO:0003700">
    <property type="term" value="F:DNA-binding transcription factor activity"/>
    <property type="evidence" value="ECO:0007669"/>
    <property type="project" value="TreeGrafter"/>
</dbReference>
<dbReference type="SUPFAM" id="SSF46689">
    <property type="entry name" value="Homeodomain-like"/>
    <property type="match status" value="1"/>
</dbReference>
<dbReference type="KEGG" id="cva:CVAR_0793"/>
<keyword evidence="2 4" id="KW-0238">DNA-binding</keyword>
<dbReference type="PANTHER" id="PTHR30055:SF148">
    <property type="entry name" value="TETR-FAMILY TRANSCRIPTIONAL REGULATOR"/>
    <property type="match status" value="1"/>
</dbReference>
<dbReference type="PROSITE" id="PS50977">
    <property type="entry name" value="HTH_TETR_2"/>
    <property type="match status" value="1"/>
</dbReference>
<evidence type="ECO:0000259" key="6">
    <source>
        <dbReference type="PROSITE" id="PS50977"/>
    </source>
</evidence>
<gene>
    <name evidence="7" type="ordered locus">CVAR_0793</name>
</gene>
<dbReference type="PANTHER" id="PTHR30055">
    <property type="entry name" value="HTH-TYPE TRANSCRIPTIONAL REGULATOR RUTR"/>
    <property type="match status" value="1"/>
</dbReference>
<reference evidence="7 8" key="1">
    <citation type="journal article" date="2011" name="BMC Genomics">
        <title>Complete genome sequence of Corynebacterium variabile DSM 44702 isolated from the surface of smear-ripened cheeses and insights into cheese ripening and flavor generation.</title>
        <authorList>
            <person name="Schroeder J."/>
            <person name="Maus I."/>
            <person name="Trost E."/>
            <person name="Tauch A."/>
        </authorList>
    </citation>
    <scope>NUCLEOTIDE SEQUENCE [LARGE SCALE GENOMIC DNA]</scope>
    <source>
        <strain evidence="8">DSM 44702 / JCM 12073 / NCIMB 30131</strain>
    </source>
</reference>
<name>G0HB21_CORVD</name>
<evidence type="ECO:0000256" key="5">
    <source>
        <dbReference type="SAM" id="MobiDB-lite"/>
    </source>
</evidence>
<evidence type="ECO:0000256" key="4">
    <source>
        <dbReference type="PROSITE-ProRule" id="PRU00335"/>
    </source>
</evidence>
<dbReference type="InterPro" id="IPR011075">
    <property type="entry name" value="TetR_C"/>
</dbReference>
<dbReference type="HOGENOM" id="CLU_069356_25_3_11"/>
<proteinExistence type="predicted"/>
<feature type="domain" description="HTH tetR-type" evidence="6">
    <location>
        <begin position="20"/>
        <end position="80"/>
    </location>
</feature>
<keyword evidence="1" id="KW-0805">Transcription regulation</keyword>
<dbReference type="Proteomes" id="UP000006659">
    <property type="component" value="Chromosome"/>
</dbReference>
<dbReference type="Pfam" id="PF16859">
    <property type="entry name" value="TetR_C_11"/>
    <property type="match status" value="1"/>
</dbReference>
<feature type="DNA-binding region" description="H-T-H motif" evidence="4">
    <location>
        <begin position="43"/>
        <end position="62"/>
    </location>
</feature>
<keyword evidence="3" id="KW-0804">Transcription</keyword>
<dbReference type="InterPro" id="IPR001647">
    <property type="entry name" value="HTH_TetR"/>
</dbReference>
<evidence type="ECO:0000313" key="8">
    <source>
        <dbReference type="Proteomes" id="UP000006659"/>
    </source>
</evidence>
<dbReference type="eggNOG" id="COG1309">
    <property type="taxonomic scope" value="Bacteria"/>
</dbReference>
<dbReference type="AlphaFoldDB" id="G0HB21"/>
<dbReference type="SUPFAM" id="SSF48498">
    <property type="entry name" value="Tetracyclin repressor-like, C-terminal domain"/>
    <property type="match status" value="1"/>
</dbReference>